<evidence type="ECO:0000313" key="15">
    <source>
        <dbReference type="Proteomes" id="UP000243459"/>
    </source>
</evidence>
<gene>
    <name evidence="14" type="ORF">A4U43_C03F15790</name>
</gene>
<dbReference type="OMA" id="WDSHELA"/>
<protein>
    <recommendedName>
        <fullName evidence="13">Cytochrome b561 domain-containing protein</fullName>
    </recommendedName>
</protein>
<proteinExistence type="predicted"/>
<keyword evidence="10 11" id="KW-0472">Membrane</keyword>
<name>A0A5P1FD85_ASPOF</name>
<dbReference type="InterPro" id="IPR043205">
    <property type="entry name" value="CYB561/CYBRD1-like"/>
</dbReference>
<evidence type="ECO:0000256" key="7">
    <source>
        <dbReference type="ARBA" id="ARBA00022982"/>
    </source>
</evidence>
<evidence type="ECO:0000256" key="11">
    <source>
        <dbReference type="SAM" id="Phobius"/>
    </source>
</evidence>
<keyword evidence="9" id="KW-0408">Iron</keyword>
<evidence type="ECO:0000256" key="5">
    <source>
        <dbReference type="ARBA" id="ARBA00022692"/>
    </source>
</evidence>
<dbReference type="Gene3D" id="1.20.120.1770">
    <property type="match status" value="1"/>
</dbReference>
<keyword evidence="8 11" id="KW-1133">Transmembrane helix</keyword>
<dbReference type="PROSITE" id="PS50939">
    <property type="entry name" value="CYTOCHROME_B561"/>
    <property type="match status" value="1"/>
</dbReference>
<evidence type="ECO:0000256" key="9">
    <source>
        <dbReference type="ARBA" id="ARBA00023004"/>
    </source>
</evidence>
<keyword evidence="4" id="KW-0349">Heme</keyword>
<reference evidence="15" key="1">
    <citation type="journal article" date="2017" name="Nat. Commun.">
        <title>The asparagus genome sheds light on the origin and evolution of a young Y chromosome.</title>
        <authorList>
            <person name="Harkess A."/>
            <person name="Zhou J."/>
            <person name="Xu C."/>
            <person name="Bowers J.E."/>
            <person name="Van der Hulst R."/>
            <person name="Ayyampalayam S."/>
            <person name="Mercati F."/>
            <person name="Riccardi P."/>
            <person name="McKain M.R."/>
            <person name="Kakrana A."/>
            <person name="Tang H."/>
            <person name="Ray J."/>
            <person name="Groenendijk J."/>
            <person name="Arikit S."/>
            <person name="Mathioni S.M."/>
            <person name="Nakano M."/>
            <person name="Shan H."/>
            <person name="Telgmann-Rauber A."/>
            <person name="Kanno A."/>
            <person name="Yue Z."/>
            <person name="Chen H."/>
            <person name="Li W."/>
            <person name="Chen Y."/>
            <person name="Xu X."/>
            <person name="Zhang Y."/>
            <person name="Luo S."/>
            <person name="Chen H."/>
            <person name="Gao J."/>
            <person name="Mao Z."/>
            <person name="Pires J.C."/>
            <person name="Luo M."/>
            <person name="Kudrna D."/>
            <person name="Wing R.A."/>
            <person name="Meyers B.C."/>
            <person name="Yi K."/>
            <person name="Kong H."/>
            <person name="Lavrijsen P."/>
            <person name="Sunseri F."/>
            <person name="Falavigna A."/>
            <person name="Ye Y."/>
            <person name="Leebens-Mack J.H."/>
            <person name="Chen G."/>
        </authorList>
    </citation>
    <scope>NUCLEOTIDE SEQUENCE [LARGE SCALE GENOMIC DNA]</scope>
    <source>
        <strain evidence="15">cv. DH0086</strain>
    </source>
</reference>
<comment type="subcellular location">
    <subcellularLocation>
        <location evidence="2">Membrane</location>
        <topology evidence="2">Multi-pass membrane protein</topology>
    </subcellularLocation>
</comment>
<evidence type="ECO:0000256" key="6">
    <source>
        <dbReference type="ARBA" id="ARBA00022723"/>
    </source>
</evidence>
<keyword evidence="6" id="KW-0479">Metal-binding</keyword>
<keyword evidence="5 11" id="KW-0812">Transmembrane</keyword>
<organism evidence="14 15">
    <name type="scientific">Asparagus officinalis</name>
    <name type="common">Garden asparagus</name>
    <dbReference type="NCBI Taxonomy" id="4686"/>
    <lineage>
        <taxon>Eukaryota</taxon>
        <taxon>Viridiplantae</taxon>
        <taxon>Streptophyta</taxon>
        <taxon>Embryophyta</taxon>
        <taxon>Tracheophyta</taxon>
        <taxon>Spermatophyta</taxon>
        <taxon>Magnoliopsida</taxon>
        <taxon>Liliopsida</taxon>
        <taxon>Asparagales</taxon>
        <taxon>Asparagaceae</taxon>
        <taxon>Asparagoideae</taxon>
        <taxon>Asparagus</taxon>
    </lineage>
</organism>
<dbReference type="Pfam" id="PF03188">
    <property type="entry name" value="Cytochrom_B561"/>
    <property type="match status" value="1"/>
</dbReference>
<feature type="transmembrane region" description="Helical" evidence="11">
    <location>
        <begin position="98"/>
        <end position="114"/>
    </location>
</feature>
<evidence type="ECO:0000259" key="13">
    <source>
        <dbReference type="PROSITE" id="PS50939"/>
    </source>
</evidence>
<evidence type="ECO:0000256" key="10">
    <source>
        <dbReference type="ARBA" id="ARBA00023136"/>
    </source>
</evidence>
<dbReference type="PANTHER" id="PTHR10106:SF15">
    <property type="entry name" value="TRANSMEMBRANE ASCORBATE FERRIREDUCTASE 3-RELATED"/>
    <property type="match status" value="1"/>
</dbReference>
<evidence type="ECO:0000256" key="8">
    <source>
        <dbReference type="ARBA" id="ARBA00022989"/>
    </source>
</evidence>
<dbReference type="GO" id="GO:0046872">
    <property type="term" value="F:metal ion binding"/>
    <property type="evidence" value="ECO:0007669"/>
    <property type="project" value="UniProtKB-KW"/>
</dbReference>
<evidence type="ECO:0000313" key="14">
    <source>
        <dbReference type="EMBL" id="ONK75337.1"/>
    </source>
</evidence>
<accession>A0A5P1FD85</accession>
<dbReference type="PANTHER" id="PTHR10106">
    <property type="entry name" value="CYTOCHROME B561-RELATED"/>
    <property type="match status" value="1"/>
</dbReference>
<feature type="transmembrane region" description="Helical" evidence="11">
    <location>
        <begin position="65"/>
        <end position="86"/>
    </location>
</feature>
<keyword evidence="15" id="KW-1185">Reference proteome</keyword>
<sequence length="121" mass="13492">MGVASLTLMLVWLLKFRGGISVNTDNIQRDFNGHPFFMLLGLIFLGGQAIMAYKTIPGSRRTQKFVHLFLHLMALGLGSLGLYAAFKFHKDTKLADMYSLHSWLGMGAFVLYGLQASHPIM</sequence>
<dbReference type="GO" id="GO:0016020">
    <property type="term" value="C:membrane"/>
    <property type="evidence" value="ECO:0007669"/>
    <property type="project" value="UniProtKB-SubCell"/>
</dbReference>
<evidence type="ECO:0000256" key="3">
    <source>
        <dbReference type="ARBA" id="ARBA00022448"/>
    </source>
</evidence>
<dbReference type="InterPro" id="IPR006593">
    <property type="entry name" value="Cyt_b561/ferric_Rdtase_TM"/>
</dbReference>
<evidence type="ECO:0000256" key="4">
    <source>
        <dbReference type="ARBA" id="ARBA00022617"/>
    </source>
</evidence>
<dbReference type="SMART" id="SM00665">
    <property type="entry name" value="B561"/>
    <property type="match status" value="1"/>
</dbReference>
<evidence type="ECO:0000256" key="12">
    <source>
        <dbReference type="SAM" id="SignalP"/>
    </source>
</evidence>
<keyword evidence="12" id="KW-0732">Signal</keyword>
<dbReference type="Proteomes" id="UP000243459">
    <property type="component" value="Chromosome 3"/>
</dbReference>
<keyword evidence="7" id="KW-0249">Electron transport</keyword>
<dbReference type="Gramene" id="ONK75337">
    <property type="protein sequence ID" value="ONK75337"/>
    <property type="gene ID" value="A4U43_C03F15790"/>
</dbReference>
<feature type="chain" id="PRO_5024308292" description="Cytochrome b561 domain-containing protein" evidence="12">
    <location>
        <begin position="22"/>
        <end position="121"/>
    </location>
</feature>
<comment type="cofactor">
    <cofactor evidence="1">
        <name>heme b</name>
        <dbReference type="ChEBI" id="CHEBI:60344"/>
    </cofactor>
</comment>
<evidence type="ECO:0000256" key="1">
    <source>
        <dbReference type="ARBA" id="ARBA00001970"/>
    </source>
</evidence>
<dbReference type="AlphaFoldDB" id="A0A5P1FD85"/>
<dbReference type="EMBL" id="CM007383">
    <property type="protein sequence ID" value="ONK75337.1"/>
    <property type="molecule type" value="Genomic_DNA"/>
</dbReference>
<feature type="domain" description="Cytochrome b561" evidence="13">
    <location>
        <begin position="1"/>
        <end position="121"/>
    </location>
</feature>
<keyword evidence="3" id="KW-0813">Transport</keyword>
<feature type="signal peptide" evidence="12">
    <location>
        <begin position="1"/>
        <end position="21"/>
    </location>
</feature>
<dbReference type="GO" id="GO:0016491">
    <property type="term" value="F:oxidoreductase activity"/>
    <property type="evidence" value="ECO:0007669"/>
    <property type="project" value="InterPro"/>
</dbReference>
<feature type="transmembrane region" description="Helical" evidence="11">
    <location>
        <begin position="34"/>
        <end position="53"/>
    </location>
</feature>
<evidence type="ECO:0000256" key="2">
    <source>
        <dbReference type="ARBA" id="ARBA00004141"/>
    </source>
</evidence>